<dbReference type="PANTHER" id="PTHR24235:SF27">
    <property type="entry name" value="NEUROPEPTIDE RECEPTOR NPR-1"/>
    <property type="match status" value="1"/>
</dbReference>
<evidence type="ECO:0000259" key="11">
    <source>
        <dbReference type="PROSITE" id="PS50262"/>
    </source>
</evidence>
<keyword evidence="7 9" id="KW-0675">Receptor</keyword>
<evidence type="ECO:0000256" key="7">
    <source>
        <dbReference type="ARBA" id="ARBA00023170"/>
    </source>
</evidence>
<dbReference type="InterPro" id="IPR000611">
    <property type="entry name" value="NPY_rcpt"/>
</dbReference>
<evidence type="ECO:0000256" key="6">
    <source>
        <dbReference type="ARBA" id="ARBA00023136"/>
    </source>
</evidence>
<feature type="transmembrane region" description="Helical" evidence="10">
    <location>
        <begin position="323"/>
        <end position="344"/>
    </location>
</feature>
<reference evidence="12 13" key="1">
    <citation type="submission" date="2023-08" db="EMBL/GenBank/DDBJ databases">
        <title>A Necator americanus chromosomal reference genome.</title>
        <authorList>
            <person name="Ilik V."/>
            <person name="Petrzelkova K.J."/>
            <person name="Pardy F."/>
            <person name="Fuh T."/>
            <person name="Niatou-Singa F.S."/>
            <person name="Gouil Q."/>
            <person name="Baker L."/>
            <person name="Ritchie M.E."/>
            <person name="Jex A.R."/>
            <person name="Gazzola D."/>
            <person name="Li H."/>
            <person name="Toshio Fujiwara R."/>
            <person name="Zhan B."/>
            <person name="Aroian R.V."/>
            <person name="Pafco B."/>
            <person name="Schwarz E.M."/>
        </authorList>
    </citation>
    <scope>NUCLEOTIDE SEQUENCE [LARGE SCALE GENOMIC DNA]</scope>
    <source>
        <strain evidence="12 13">Aroian</strain>
        <tissue evidence="12">Whole animal</tissue>
    </source>
</reference>
<keyword evidence="3 9" id="KW-0812">Transmembrane</keyword>
<feature type="transmembrane region" description="Helical" evidence="10">
    <location>
        <begin position="364"/>
        <end position="390"/>
    </location>
</feature>
<proteinExistence type="inferred from homology"/>
<dbReference type="PANTHER" id="PTHR24235">
    <property type="entry name" value="NEUROPEPTIDE Y RECEPTOR"/>
    <property type="match status" value="1"/>
</dbReference>
<comment type="similarity">
    <text evidence="2 9">Belongs to the G-protein coupled receptor 1 family.</text>
</comment>
<dbReference type="Gene3D" id="1.20.1070.10">
    <property type="entry name" value="Rhodopsin 7-helix transmembrane proteins"/>
    <property type="match status" value="1"/>
</dbReference>
<evidence type="ECO:0000313" key="12">
    <source>
        <dbReference type="EMBL" id="KAK6731978.1"/>
    </source>
</evidence>
<keyword evidence="6 10" id="KW-0472">Membrane</keyword>
<feature type="transmembrane region" description="Helical" evidence="10">
    <location>
        <begin position="116"/>
        <end position="134"/>
    </location>
</feature>
<keyword evidence="5 9" id="KW-0297">G-protein coupled receptor</keyword>
<dbReference type="SMART" id="SM01381">
    <property type="entry name" value="7TM_GPCR_Srsx"/>
    <property type="match status" value="1"/>
</dbReference>
<feature type="transmembrane region" description="Helical" evidence="10">
    <location>
        <begin position="154"/>
        <end position="174"/>
    </location>
</feature>
<evidence type="ECO:0000256" key="2">
    <source>
        <dbReference type="ARBA" id="ARBA00010663"/>
    </source>
</evidence>
<evidence type="ECO:0000256" key="4">
    <source>
        <dbReference type="ARBA" id="ARBA00022989"/>
    </source>
</evidence>
<feature type="transmembrane region" description="Helical" evidence="10">
    <location>
        <begin position="194"/>
        <end position="213"/>
    </location>
</feature>
<keyword evidence="4 10" id="KW-1133">Transmembrane helix</keyword>
<dbReference type="InterPro" id="IPR000276">
    <property type="entry name" value="GPCR_Rhodpsn"/>
</dbReference>
<keyword evidence="8 9" id="KW-0807">Transducer</keyword>
<dbReference type="PRINTS" id="PR01012">
    <property type="entry name" value="NRPEPTIDEYR"/>
</dbReference>
<keyword evidence="13" id="KW-1185">Reference proteome</keyword>
<name>A0ABR1C2U7_NECAM</name>
<evidence type="ECO:0000256" key="3">
    <source>
        <dbReference type="ARBA" id="ARBA00022692"/>
    </source>
</evidence>
<evidence type="ECO:0000256" key="1">
    <source>
        <dbReference type="ARBA" id="ARBA00004141"/>
    </source>
</evidence>
<dbReference type="PROSITE" id="PS00237">
    <property type="entry name" value="G_PROTEIN_RECEP_F1_1"/>
    <property type="match status" value="1"/>
</dbReference>
<dbReference type="CDD" id="cd15203">
    <property type="entry name" value="7tmA_NPYR-like"/>
    <property type="match status" value="1"/>
</dbReference>
<comment type="subcellular location">
    <subcellularLocation>
        <location evidence="1">Membrane</location>
        <topology evidence="1">Multi-pass membrane protein</topology>
    </subcellularLocation>
</comment>
<organism evidence="12 13">
    <name type="scientific">Necator americanus</name>
    <name type="common">Human hookworm</name>
    <dbReference type="NCBI Taxonomy" id="51031"/>
    <lineage>
        <taxon>Eukaryota</taxon>
        <taxon>Metazoa</taxon>
        <taxon>Ecdysozoa</taxon>
        <taxon>Nematoda</taxon>
        <taxon>Chromadorea</taxon>
        <taxon>Rhabditida</taxon>
        <taxon>Rhabditina</taxon>
        <taxon>Rhabditomorpha</taxon>
        <taxon>Strongyloidea</taxon>
        <taxon>Ancylostomatidae</taxon>
        <taxon>Bunostominae</taxon>
        <taxon>Necator</taxon>
    </lineage>
</organism>
<dbReference type="EMBL" id="JAVFWL010000001">
    <property type="protein sequence ID" value="KAK6731978.1"/>
    <property type="molecule type" value="Genomic_DNA"/>
</dbReference>
<protein>
    <recommendedName>
        <fullName evidence="11">G-protein coupled receptors family 1 profile domain-containing protein</fullName>
    </recommendedName>
</protein>
<evidence type="ECO:0000313" key="13">
    <source>
        <dbReference type="Proteomes" id="UP001303046"/>
    </source>
</evidence>
<feature type="transmembrane region" description="Helical" evidence="10">
    <location>
        <begin position="242"/>
        <end position="270"/>
    </location>
</feature>
<dbReference type="PROSITE" id="PS50262">
    <property type="entry name" value="G_PROTEIN_RECEP_F1_2"/>
    <property type="match status" value="1"/>
</dbReference>
<dbReference type="Pfam" id="PF00001">
    <property type="entry name" value="7tm_1"/>
    <property type="match status" value="1"/>
</dbReference>
<evidence type="ECO:0000256" key="8">
    <source>
        <dbReference type="ARBA" id="ARBA00023224"/>
    </source>
</evidence>
<dbReference type="InterPro" id="IPR017452">
    <property type="entry name" value="GPCR_Rhodpsn_7TM"/>
</dbReference>
<dbReference type="Proteomes" id="UP001303046">
    <property type="component" value="Unassembled WGS sequence"/>
</dbReference>
<gene>
    <name evidence="12" type="primary">Necator_chrI.g4186</name>
    <name evidence="12" type="ORF">RB195_008057</name>
</gene>
<accession>A0ABR1C2U7</accession>
<feature type="transmembrane region" description="Helical" evidence="10">
    <location>
        <begin position="78"/>
        <end position="104"/>
    </location>
</feature>
<evidence type="ECO:0000256" key="10">
    <source>
        <dbReference type="SAM" id="Phobius"/>
    </source>
</evidence>
<evidence type="ECO:0000256" key="5">
    <source>
        <dbReference type="ARBA" id="ARBA00023040"/>
    </source>
</evidence>
<sequence length="436" mass="48886">MVSISIVLEAETEVLEYLGSSAILEKVSRRIPCQKTAHVHLHVLVMDDGGAVDGKDGMVVCRSYAEKFPDPSNHPVTVVLFAILYSFVFVISLAGNLGVIYATVRHRSLQTVQNIFIVNLAVSDVILCMLSIPLTPVTHIAKQWYFGSMLCRVVGGIQAIGLFIGTFSLCAIAIDRYFRLVIAPGSPLRKVNAIRITILLWIISILATLPYVYHMKMKKYPAINVCGEFCTEKWPNVHSKRIYTLFVLAIQFVIPFTIMTICYQAVFSFLRRRAKSRLTSIAQQANLLYVVAATAGGDTQQHKEQLTHLIEQKKRVMQQRRRVTLILVSMVVIFGITSLPHNIVSTLMEFTDSQDLLAYNGNDYTYLLNLITHFLAMLSCVANPLLYAFLNPEFRELILNGLAGIKWAPRFVSRTWQPTQTTCCATKPPQSVLIAI</sequence>
<dbReference type="PRINTS" id="PR00237">
    <property type="entry name" value="GPCRRHODOPSN"/>
</dbReference>
<dbReference type="SUPFAM" id="SSF81321">
    <property type="entry name" value="Family A G protein-coupled receptor-like"/>
    <property type="match status" value="1"/>
</dbReference>
<evidence type="ECO:0000256" key="9">
    <source>
        <dbReference type="RuleBase" id="RU000688"/>
    </source>
</evidence>
<comment type="caution">
    <text evidence="12">The sequence shown here is derived from an EMBL/GenBank/DDBJ whole genome shotgun (WGS) entry which is preliminary data.</text>
</comment>
<feature type="domain" description="G-protein coupled receptors family 1 profile" evidence="11">
    <location>
        <begin position="95"/>
        <end position="387"/>
    </location>
</feature>